<dbReference type="GO" id="GO:0003697">
    <property type="term" value="F:single-stranded DNA binding"/>
    <property type="evidence" value="ECO:0007669"/>
    <property type="project" value="InterPro"/>
</dbReference>
<dbReference type="GO" id="GO:0003735">
    <property type="term" value="F:structural constituent of ribosome"/>
    <property type="evidence" value="ECO:0007669"/>
    <property type="project" value="TreeGrafter"/>
</dbReference>
<keyword evidence="5" id="KW-0496">Mitochondrion</keyword>
<organism evidence="11 12">
    <name type="scientific">Carpinus fangiana</name>
    <dbReference type="NCBI Taxonomy" id="176857"/>
    <lineage>
        <taxon>Eukaryota</taxon>
        <taxon>Viridiplantae</taxon>
        <taxon>Streptophyta</taxon>
        <taxon>Embryophyta</taxon>
        <taxon>Tracheophyta</taxon>
        <taxon>Spermatophyta</taxon>
        <taxon>Magnoliopsida</taxon>
        <taxon>eudicotyledons</taxon>
        <taxon>Gunneridae</taxon>
        <taxon>Pentapetalae</taxon>
        <taxon>rosids</taxon>
        <taxon>fabids</taxon>
        <taxon>Fagales</taxon>
        <taxon>Betulaceae</taxon>
        <taxon>Carpinus</taxon>
    </lineage>
</organism>
<evidence type="ECO:0000256" key="9">
    <source>
        <dbReference type="SAM" id="Coils"/>
    </source>
</evidence>
<keyword evidence="6" id="KW-0804">Transcription</keyword>
<evidence type="ECO:0000256" key="7">
    <source>
        <dbReference type="ARBA" id="ARBA00023274"/>
    </source>
</evidence>
<evidence type="ECO:0000256" key="8">
    <source>
        <dbReference type="ARBA" id="ARBA00035185"/>
    </source>
</evidence>
<dbReference type="OrthoDB" id="5333655at2759"/>
<evidence type="ECO:0000256" key="4">
    <source>
        <dbReference type="ARBA" id="ARBA00023015"/>
    </source>
</evidence>
<dbReference type="InterPro" id="IPR024629">
    <property type="entry name" value="Ribosomal_mL67"/>
</dbReference>
<evidence type="ECO:0000313" key="12">
    <source>
        <dbReference type="Proteomes" id="UP000327013"/>
    </source>
</evidence>
<comment type="similarity">
    <text evidence="2">Belongs to the mitochondrion-specific ribosomal protein mL67 family.</text>
</comment>
<evidence type="ECO:0000313" key="11">
    <source>
        <dbReference type="EMBL" id="KAB8360924.1"/>
    </source>
</evidence>
<protein>
    <recommendedName>
        <fullName evidence="8">Large ribosomal subunit protein mL67</fullName>
    </recommendedName>
</protein>
<feature type="compositionally biased region" description="Basic and acidic residues" evidence="10">
    <location>
        <begin position="324"/>
        <end position="341"/>
    </location>
</feature>
<dbReference type="GO" id="GO:0005840">
    <property type="term" value="C:ribosome"/>
    <property type="evidence" value="ECO:0007669"/>
    <property type="project" value="UniProtKB-KW"/>
</dbReference>
<sequence length="347" mass="39487">MAAEAAPAAKKLASSLVQASQIPEHGQHIFVYGHFRTNQVIYSLNRTMRNNRALKQLPYLGKKSKPPTLRRDHWRPLATLTFPSGRQGLNAYKELREFRMRHEHEWDFPDLVRAPKAKVARRLQDQKANSIADMAYVLLRQDRVARYQSQHDETEQLKNEAAEEKAKARVAELRKLKEEAQKDTTPEGITKFKALKAEKQHLVRNLGKPVEHRSVAGLWSPINDKRPKAKRGVGRLRGLRGAPRMTMEGVRIEWANILDAEFAANWPQSVIHDTITRGGPRTRNIHSTSHDVLQAPTELEGRIGKLGAKRAERTETVIQSPNSSEERSGLNKLLDRLRNGRQDAMSV</sequence>
<dbReference type="GO" id="GO:1990904">
    <property type="term" value="C:ribonucleoprotein complex"/>
    <property type="evidence" value="ECO:0007669"/>
    <property type="project" value="UniProtKB-KW"/>
</dbReference>
<evidence type="ECO:0000256" key="3">
    <source>
        <dbReference type="ARBA" id="ARBA00022980"/>
    </source>
</evidence>
<proteinExistence type="inferred from homology"/>
<dbReference type="Pfam" id="PF12829">
    <property type="entry name" value="Mhr1"/>
    <property type="match status" value="1"/>
</dbReference>
<name>A0A5N6L162_9ROSI</name>
<keyword evidence="3" id="KW-0689">Ribosomal protein</keyword>
<dbReference type="AlphaFoldDB" id="A0A5N6L162"/>
<comment type="subcellular location">
    <subcellularLocation>
        <location evidence="1">Mitochondrion</location>
    </subcellularLocation>
</comment>
<dbReference type="PANTHER" id="PTHR28184:SF1">
    <property type="entry name" value="LARGE RIBOSOMAL SUBUNIT PROTEIN ML67"/>
    <property type="match status" value="1"/>
</dbReference>
<dbReference type="GO" id="GO:0005739">
    <property type="term" value="C:mitochondrion"/>
    <property type="evidence" value="ECO:0007669"/>
    <property type="project" value="UniProtKB-SubCell"/>
</dbReference>
<keyword evidence="4" id="KW-0805">Transcription regulation</keyword>
<keyword evidence="7" id="KW-0687">Ribonucleoprotein</keyword>
<dbReference type="GO" id="GO:0000150">
    <property type="term" value="F:DNA strand exchange activity"/>
    <property type="evidence" value="ECO:0007669"/>
    <property type="project" value="InterPro"/>
</dbReference>
<evidence type="ECO:0000256" key="5">
    <source>
        <dbReference type="ARBA" id="ARBA00023128"/>
    </source>
</evidence>
<dbReference type="EMBL" id="VIBQ01000017">
    <property type="protein sequence ID" value="KAB8360924.1"/>
    <property type="molecule type" value="Genomic_DNA"/>
</dbReference>
<evidence type="ECO:0000256" key="2">
    <source>
        <dbReference type="ARBA" id="ARBA00010741"/>
    </source>
</evidence>
<dbReference type="Proteomes" id="UP000327013">
    <property type="component" value="Unassembled WGS sequence"/>
</dbReference>
<keyword evidence="9" id="KW-0175">Coiled coil</keyword>
<feature type="region of interest" description="Disordered" evidence="10">
    <location>
        <begin position="314"/>
        <end position="347"/>
    </location>
</feature>
<evidence type="ECO:0000256" key="1">
    <source>
        <dbReference type="ARBA" id="ARBA00004173"/>
    </source>
</evidence>
<keyword evidence="12" id="KW-1185">Reference proteome</keyword>
<reference evidence="11 12" key="1">
    <citation type="submission" date="2019-06" db="EMBL/GenBank/DDBJ databases">
        <title>A chromosomal-level reference genome of Carpinus fangiana (Coryloideae, Betulaceae).</title>
        <authorList>
            <person name="Yang X."/>
            <person name="Wang Z."/>
            <person name="Zhang L."/>
            <person name="Hao G."/>
            <person name="Liu J."/>
            <person name="Yang Y."/>
        </authorList>
    </citation>
    <scope>NUCLEOTIDE SEQUENCE [LARGE SCALE GENOMIC DNA]</scope>
    <source>
        <strain evidence="11">Cfa_2016G</strain>
        <tissue evidence="11">Leaf</tissue>
    </source>
</reference>
<gene>
    <name evidence="11" type="ORF">FH972_024656</name>
</gene>
<accession>A0A5N6L162</accession>
<evidence type="ECO:0000256" key="10">
    <source>
        <dbReference type="SAM" id="MobiDB-lite"/>
    </source>
</evidence>
<comment type="caution">
    <text evidence="11">The sequence shown here is derived from an EMBL/GenBank/DDBJ whole genome shotgun (WGS) entry which is preliminary data.</text>
</comment>
<evidence type="ECO:0000256" key="6">
    <source>
        <dbReference type="ARBA" id="ARBA00023163"/>
    </source>
</evidence>
<dbReference type="PANTHER" id="PTHR28184">
    <property type="entry name" value="MITOCHONDRIAL HOMOLOGOUS RECOMBINATION PROTEIN 1"/>
    <property type="match status" value="1"/>
</dbReference>
<feature type="coiled-coil region" evidence="9">
    <location>
        <begin position="144"/>
        <end position="183"/>
    </location>
</feature>